<dbReference type="InterPro" id="IPR015231">
    <property type="entry name" value="DUF1934"/>
</dbReference>
<dbReference type="Proteomes" id="UP000075666">
    <property type="component" value="Unassembled WGS sequence"/>
</dbReference>
<proteinExistence type="predicted"/>
<dbReference type="RefSeq" id="WP_235598370.1">
    <property type="nucleotide sequence ID" value="NZ_JABWTQ010000105.1"/>
</dbReference>
<name>A0A150KLJ5_9BACI</name>
<reference evidence="1 2" key="1">
    <citation type="submission" date="2016-01" db="EMBL/GenBank/DDBJ databases">
        <title>Genome Sequences of Twelve Sporeforming Bacillus Species Isolated from Foods.</title>
        <authorList>
            <person name="Berendsen E.M."/>
            <person name="Wells-Bennik M.H."/>
            <person name="Krawcyk A.O."/>
            <person name="De Jong A."/>
            <person name="Holsappel S."/>
            <person name="Eijlander R.T."/>
            <person name="Kuipers O.P."/>
        </authorList>
    </citation>
    <scope>NUCLEOTIDE SEQUENCE [LARGE SCALE GENOMIC DNA]</scope>
    <source>
        <strain evidence="1 2">B4102</strain>
    </source>
</reference>
<organism evidence="1 2">
    <name type="scientific">Heyndrickxia sporothermodurans</name>
    <dbReference type="NCBI Taxonomy" id="46224"/>
    <lineage>
        <taxon>Bacteria</taxon>
        <taxon>Bacillati</taxon>
        <taxon>Bacillota</taxon>
        <taxon>Bacilli</taxon>
        <taxon>Bacillales</taxon>
        <taxon>Bacillaceae</taxon>
        <taxon>Heyndrickxia</taxon>
    </lineage>
</organism>
<dbReference type="InterPro" id="IPR012674">
    <property type="entry name" value="Calycin"/>
</dbReference>
<evidence type="ECO:0008006" key="3">
    <source>
        <dbReference type="Google" id="ProtNLM"/>
    </source>
</evidence>
<dbReference type="EMBL" id="LQYN01000107">
    <property type="protein sequence ID" value="KYC92929.1"/>
    <property type="molecule type" value="Genomic_DNA"/>
</dbReference>
<gene>
    <name evidence="1" type="ORF">B4102_2039</name>
</gene>
<accession>A0A150KLJ5</accession>
<comment type="caution">
    <text evidence="1">The sequence shown here is derived from an EMBL/GenBank/DDBJ whole genome shotgun (WGS) entry which is preliminary data.</text>
</comment>
<dbReference type="AlphaFoldDB" id="A0A150KLJ5"/>
<dbReference type="SUPFAM" id="SSF50814">
    <property type="entry name" value="Lipocalins"/>
    <property type="match status" value="1"/>
</dbReference>
<dbReference type="Pfam" id="PF09148">
    <property type="entry name" value="DUF1934"/>
    <property type="match status" value="1"/>
</dbReference>
<protein>
    <recommendedName>
        <fullName evidence="3">DUF1934 domain-containing protein</fullName>
    </recommendedName>
</protein>
<sequence>MFPKTTMFTQTAHKKKDVNHLTEEMTQQTPVKIHLKTVIKQDAESESYELMLFGNFYQKGNAFFLKYDEEVEEGTVHTIVKIADNNAVILRSGAIKMRLSFHMDVEKNGSYESTFGTLLLSTKTEKIEHIKTTKNEGRINLAYDLLMQGSSSGKYEMSINYKEA</sequence>
<evidence type="ECO:0000313" key="1">
    <source>
        <dbReference type="EMBL" id="KYC92929.1"/>
    </source>
</evidence>
<dbReference type="PATRIC" id="fig|46224.3.peg.509"/>
<dbReference type="Gene3D" id="2.40.128.20">
    <property type="match status" value="1"/>
</dbReference>
<keyword evidence="2" id="KW-1185">Reference proteome</keyword>
<evidence type="ECO:0000313" key="2">
    <source>
        <dbReference type="Proteomes" id="UP000075666"/>
    </source>
</evidence>
<dbReference type="STRING" id="46224.B4102_2039"/>